<evidence type="ECO:0000256" key="1">
    <source>
        <dbReference type="SAM" id="SignalP"/>
    </source>
</evidence>
<name>A0A507AMN2_9PEZI</name>
<comment type="caution">
    <text evidence="2">The sequence shown here is derived from an EMBL/GenBank/DDBJ whole genome shotgun (WGS) entry which is preliminary data.</text>
</comment>
<protein>
    <submittedName>
        <fullName evidence="2">Uncharacterized protein</fullName>
    </submittedName>
</protein>
<dbReference type="EMBL" id="SKBQ01000077">
    <property type="protein sequence ID" value="TPX08517.1"/>
    <property type="molecule type" value="Genomic_DNA"/>
</dbReference>
<dbReference type="RefSeq" id="XP_030990228.1">
    <property type="nucleotide sequence ID" value="XM_031132575.1"/>
</dbReference>
<evidence type="ECO:0000313" key="3">
    <source>
        <dbReference type="Proteomes" id="UP000319257"/>
    </source>
</evidence>
<reference evidence="2 3" key="1">
    <citation type="submission" date="2019-06" db="EMBL/GenBank/DDBJ databases">
        <title>Draft genome sequence of the filamentous fungus Phialemoniopsis curvata isolated from diesel fuel.</title>
        <authorList>
            <person name="Varaljay V.A."/>
            <person name="Lyon W.J."/>
            <person name="Crouch A.L."/>
            <person name="Drake C.E."/>
            <person name="Hollomon J.M."/>
            <person name="Nadeau L.J."/>
            <person name="Nunn H.S."/>
            <person name="Stevenson B.S."/>
            <person name="Bojanowski C.L."/>
            <person name="Crookes-Goodson W.J."/>
        </authorList>
    </citation>
    <scope>NUCLEOTIDE SEQUENCE [LARGE SCALE GENOMIC DNA]</scope>
    <source>
        <strain evidence="2 3">D216</strain>
    </source>
</reference>
<sequence length="103" mass="11627">MKVSLFITLPFALGATAAAVAVEPRDDFSWQCVRRYCDGLSGYNGGYNGEGGYGDGYDPRLCCDEVDQYWYGYCNRYNYNCQCGQGCDRQDDEDIIFNSFNVD</sequence>
<feature type="signal peptide" evidence="1">
    <location>
        <begin position="1"/>
        <end position="21"/>
    </location>
</feature>
<gene>
    <name evidence="2" type="ORF">E0L32_010004</name>
</gene>
<dbReference type="Proteomes" id="UP000319257">
    <property type="component" value="Unassembled WGS sequence"/>
</dbReference>
<dbReference type="GeneID" id="41977451"/>
<keyword evidence="1" id="KW-0732">Signal</keyword>
<evidence type="ECO:0000313" key="2">
    <source>
        <dbReference type="EMBL" id="TPX08517.1"/>
    </source>
</evidence>
<proteinExistence type="predicted"/>
<dbReference type="AlphaFoldDB" id="A0A507AMN2"/>
<organism evidence="2 3">
    <name type="scientific">Thyridium curvatum</name>
    <dbReference type="NCBI Taxonomy" id="1093900"/>
    <lineage>
        <taxon>Eukaryota</taxon>
        <taxon>Fungi</taxon>
        <taxon>Dikarya</taxon>
        <taxon>Ascomycota</taxon>
        <taxon>Pezizomycotina</taxon>
        <taxon>Sordariomycetes</taxon>
        <taxon>Sordariomycetidae</taxon>
        <taxon>Thyridiales</taxon>
        <taxon>Thyridiaceae</taxon>
        <taxon>Thyridium</taxon>
    </lineage>
</organism>
<dbReference type="InParanoid" id="A0A507AMN2"/>
<feature type="chain" id="PRO_5021227495" evidence="1">
    <location>
        <begin position="22"/>
        <end position="103"/>
    </location>
</feature>
<keyword evidence="3" id="KW-1185">Reference proteome</keyword>
<accession>A0A507AMN2</accession>